<protein>
    <submittedName>
        <fullName evidence="1">Uncharacterized protein</fullName>
    </submittedName>
</protein>
<proteinExistence type="predicted"/>
<comment type="caution">
    <text evidence="1">The sequence shown here is derived from an EMBL/GenBank/DDBJ whole genome shotgun (WGS) entry which is preliminary data.</text>
</comment>
<dbReference type="EMBL" id="RQHV01000061">
    <property type="protein sequence ID" value="TGN08324.1"/>
    <property type="molecule type" value="Genomic_DNA"/>
</dbReference>
<evidence type="ECO:0000313" key="2">
    <source>
        <dbReference type="Proteomes" id="UP000298264"/>
    </source>
</evidence>
<dbReference type="AlphaFoldDB" id="A0A4R9LMW7"/>
<name>A0A4R9LMW7_9LEPT</name>
<accession>A0A4R9LMW7</accession>
<dbReference type="Proteomes" id="UP000298264">
    <property type="component" value="Unassembled WGS sequence"/>
</dbReference>
<dbReference type="RefSeq" id="WP_135765276.1">
    <property type="nucleotide sequence ID" value="NZ_RQHV01000061.1"/>
</dbReference>
<organism evidence="1 2">
    <name type="scientific">Leptospira ilyithenensis</name>
    <dbReference type="NCBI Taxonomy" id="2484901"/>
    <lineage>
        <taxon>Bacteria</taxon>
        <taxon>Pseudomonadati</taxon>
        <taxon>Spirochaetota</taxon>
        <taxon>Spirochaetia</taxon>
        <taxon>Leptospirales</taxon>
        <taxon>Leptospiraceae</taxon>
        <taxon>Leptospira</taxon>
    </lineage>
</organism>
<dbReference type="OrthoDB" id="330284at2"/>
<gene>
    <name evidence="1" type="ORF">EHS11_15560</name>
</gene>
<evidence type="ECO:0000313" key="1">
    <source>
        <dbReference type="EMBL" id="TGN08324.1"/>
    </source>
</evidence>
<sequence>MLKTYSGERIPGTVNYHVYVHEGKNKRPIFIDNQLKLEDLRFDSDLGLRNEILYRICLAILFDYSGDLELTESYFRDFKKNIERLLCEDHWLIHSARIEVFLGSIYEDNVTESDVKETDKKNWKGIKSKVI</sequence>
<keyword evidence="2" id="KW-1185">Reference proteome</keyword>
<reference evidence="1" key="1">
    <citation type="journal article" date="2019" name="PLoS Negl. Trop. Dis.">
        <title>Revisiting the worldwide diversity of Leptospira species in the environment.</title>
        <authorList>
            <person name="Vincent A.T."/>
            <person name="Schiettekatte O."/>
            <person name="Bourhy P."/>
            <person name="Veyrier F.J."/>
            <person name="Picardeau M."/>
        </authorList>
    </citation>
    <scope>NUCLEOTIDE SEQUENCE [LARGE SCALE GENOMIC DNA]</scope>
    <source>
        <strain evidence="1">201400974</strain>
    </source>
</reference>